<dbReference type="PROSITE" id="PS51387">
    <property type="entry name" value="FAD_PCMH"/>
    <property type="match status" value="1"/>
</dbReference>
<evidence type="ECO:0000256" key="4">
    <source>
        <dbReference type="ARBA" id="ARBA00022827"/>
    </source>
</evidence>
<comment type="cofactor">
    <cofactor evidence="1">
        <name>FAD</name>
        <dbReference type="ChEBI" id="CHEBI:57692"/>
    </cofactor>
</comment>
<evidence type="ECO:0000256" key="1">
    <source>
        <dbReference type="ARBA" id="ARBA00001974"/>
    </source>
</evidence>
<dbReference type="PANTHER" id="PTHR42973">
    <property type="entry name" value="BINDING OXIDOREDUCTASE, PUTATIVE (AFU_ORTHOLOGUE AFUA_1G17690)-RELATED"/>
    <property type="match status" value="1"/>
</dbReference>
<proteinExistence type="inferred from homology"/>
<keyword evidence="3" id="KW-0285">Flavoprotein</keyword>
<dbReference type="GO" id="GO:0071949">
    <property type="term" value="F:FAD binding"/>
    <property type="evidence" value="ECO:0007669"/>
    <property type="project" value="InterPro"/>
</dbReference>
<dbReference type="SUPFAM" id="SSF56176">
    <property type="entry name" value="FAD-binding/transporter-associated domain-like"/>
    <property type="match status" value="1"/>
</dbReference>
<dbReference type="InterPro" id="IPR016169">
    <property type="entry name" value="FAD-bd_PCMH_sub2"/>
</dbReference>
<accession>A0A6A5VJN7</accession>
<reference evidence="8" key="1">
    <citation type="journal article" date="2020" name="Stud. Mycol.">
        <title>101 Dothideomycetes genomes: a test case for predicting lifestyles and emergence of pathogens.</title>
        <authorList>
            <person name="Haridas S."/>
            <person name="Albert R."/>
            <person name="Binder M."/>
            <person name="Bloem J."/>
            <person name="Labutti K."/>
            <person name="Salamov A."/>
            <person name="Andreopoulos B."/>
            <person name="Baker S."/>
            <person name="Barry K."/>
            <person name="Bills G."/>
            <person name="Bluhm B."/>
            <person name="Cannon C."/>
            <person name="Castanera R."/>
            <person name="Culley D."/>
            <person name="Daum C."/>
            <person name="Ezra D."/>
            <person name="Gonzalez J."/>
            <person name="Henrissat B."/>
            <person name="Kuo A."/>
            <person name="Liang C."/>
            <person name="Lipzen A."/>
            <person name="Lutzoni F."/>
            <person name="Magnuson J."/>
            <person name="Mondo S."/>
            <person name="Nolan M."/>
            <person name="Ohm R."/>
            <person name="Pangilinan J."/>
            <person name="Park H.-J."/>
            <person name="Ramirez L."/>
            <person name="Alfaro M."/>
            <person name="Sun H."/>
            <person name="Tritt A."/>
            <person name="Yoshinaga Y."/>
            <person name="Zwiers L.-H."/>
            <person name="Turgeon B."/>
            <person name="Goodwin S."/>
            <person name="Spatafora J."/>
            <person name="Crous P."/>
            <person name="Grigoriev I."/>
        </authorList>
    </citation>
    <scope>NUCLEOTIDE SEQUENCE</scope>
    <source>
        <strain evidence="8">CBS 107.79</strain>
    </source>
</reference>
<evidence type="ECO:0000256" key="5">
    <source>
        <dbReference type="ARBA" id="ARBA00023002"/>
    </source>
</evidence>
<evidence type="ECO:0000313" key="8">
    <source>
        <dbReference type="EMBL" id="KAF1977215.1"/>
    </source>
</evidence>
<keyword evidence="6" id="KW-0732">Signal</keyword>
<evidence type="ECO:0000259" key="7">
    <source>
        <dbReference type="PROSITE" id="PS51387"/>
    </source>
</evidence>
<evidence type="ECO:0000313" key="9">
    <source>
        <dbReference type="Proteomes" id="UP000800036"/>
    </source>
</evidence>
<feature type="signal peptide" evidence="6">
    <location>
        <begin position="1"/>
        <end position="22"/>
    </location>
</feature>
<evidence type="ECO:0000256" key="2">
    <source>
        <dbReference type="ARBA" id="ARBA00005466"/>
    </source>
</evidence>
<keyword evidence="4" id="KW-0274">FAD</keyword>
<dbReference type="Gene3D" id="3.30.465.10">
    <property type="match status" value="1"/>
</dbReference>
<keyword evidence="9" id="KW-1185">Reference proteome</keyword>
<comment type="similarity">
    <text evidence="2">Belongs to the oxygen-dependent FAD-linked oxidoreductase family.</text>
</comment>
<dbReference type="AlphaFoldDB" id="A0A6A5VJN7"/>
<dbReference type="GO" id="GO:0016491">
    <property type="term" value="F:oxidoreductase activity"/>
    <property type="evidence" value="ECO:0007669"/>
    <property type="project" value="UniProtKB-KW"/>
</dbReference>
<gene>
    <name evidence="8" type="ORF">BU23DRAFT_527654</name>
</gene>
<evidence type="ECO:0000256" key="6">
    <source>
        <dbReference type="SAM" id="SignalP"/>
    </source>
</evidence>
<evidence type="ECO:0000256" key="3">
    <source>
        <dbReference type="ARBA" id="ARBA00022630"/>
    </source>
</evidence>
<dbReference type="InterPro" id="IPR036318">
    <property type="entry name" value="FAD-bd_PCMH-like_sf"/>
</dbReference>
<dbReference type="Proteomes" id="UP000800036">
    <property type="component" value="Unassembled WGS sequence"/>
</dbReference>
<dbReference type="OrthoDB" id="9983560at2759"/>
<sequence>MNFLLHSYSILFILSILSIVAALNATKTYCLPSSPCFPSPQDLQKFNTSVGGRLIKTVPYGAVCYEGSYDEEACRELLLRKAEAGFRLRLPGALMSANWEMDGEEGCPVPVPLNESVGAVGPVKGKCELGGMSSYIVNASCPLDVAKTVNFAAKWKLRFRVKNTGHDATGRSAGKGTFAVWTHYMNRMVWHDTFTLPGPRKSCGKTKFSRVIEAGPGVLTQALNEFAWKHGAVVVGAFCPSVGITGGWLLGGGLGWFSPVYGMGVDNVLMFEVVTADGRIRRVNKCQEEDLFWALRGGGGAFGVMTRVWYQAHPEPQGVGYFVGQVDCKGNGTAFAEAVGRMVDLQVPLRGQGHTVRLPPLPCS</sequence>
<keyword evidence="5" id="KW-0560">Oxidoreductase</keyword>
<dbReference type="InterPro" id="IPR016166">
    <property type="entry name" value="FAD-bd_PCMH"/>
</dbReference>
<dbReference type="Pfam" id="PF01565">
    <property type="entry name" value="FAD_binding_4"/>
    <property type="match status" value="1"/>
</dbReference>
<dbReference type="PANTHER" id="PTHR42973:SF39">
    <property type="entry name" value="FAD-BINDING PCMH-TYPE DOMAIN-CONTAINING PROTEIN"/>
    <property type="match status" value="1"/>
</dbReference>
<dbReference type="InterPro" id="IPR006094">
    <property type="entry name" value="Oxid_FAD_bind_N"/>
</dbReference>
<feature type="chain" id="PRO_5025614969" evidence="6">
    <location>
        <begin position="23"/>
        <end position="364"/>
    </location>
</feature>
<organism evidence="8 9">
    <name type="scientific">Bimuria novae-zelandiae CBS 107.79</name>
    <dbReference type="NCBI Taxonomy" id="1447943"/>
    <lineage>
        <taxon>Eukaryota</taxon>
        <taxon>Fungi</taxon>
        <taxon>Dikarya</taxon>
        <taxon>Ascomycota</taxon>
        <taxon>Pezizomycotina</taxon>
        <taxon>Dothideomycetes</taxon>
        <taxon>Pleosporomycetidae</taxon>
        <taxon>Pleosporales</taxon>
        <taxon>Massarineae</taxon>
        <taxon>Didymosphaeriaceae</taxon>
        <taxon>Bimuria</taxon>
    </lineage>
</organism>
<feature type="domain" description="FAD-binding PCMH-type" evidence="7">
    <location>
        <begin position="129"/>
        <end position="315"/>
    </location>
</feature>
<protein>
    <submittedName>
        <fullName evidence="8">FAD-binding domain-containing protein</fullName>
    </submittedName>
</protein>
<name>A0A6A5VJN7_9PLEO</name>
<dbReference type="InterPro" id="IPR050416">
    <property type="entry name" value="FAD-linked_Oxidoreductase"/>
</dbReference>
<dbReference type="EMBL" id="ML976664">
    <property type="protein sequence ID" value="KAF1977215.1"/>
    <property type="molecule type" value="Genomic_DNA"/>
</dbReference>